<feature type="domain" description="Ras-associating" evidence="20">
    <location>
        <begin position="982"/>
        <end position="1084"/>
    </location>
</feature>
<feature type="region of interest" description="Disordered" evidence="17">
    <location>
        <begin position="860"/>
        <end position="895"/>
    </location>
</feature>
<feature type="region of interest" description="Disordered" evidence="17">
    <location>
        <begin position="726"/>
        <end position="745"/>
    </location>
</feature>
<feature type="compositionally biased region" description="Low complexity" evidence="17">
    <location>
        <begin position="860"/>
        <end position="874"/>
    </location>
</feature>
<dbReference type="CDD" id="cd00143">
    <property type="entry name" value="PP2Cc"/>
    <property type="match status" value="1"/>
</dbReference>
<evidence type="ECO:0000256" key="12">
    <source>
        <dbReference type="ARBA" id="ARBA00022998"/>
    </source>
</evidence>
<dbReference type="PANTHER" id="PTHR48051:SF1">
    <property type="entry name" value="RAS SUPPRESSOR PROTEIN 1"/>
    <property type="match status" value="1"/>
</dbReference>
<feature type="region of interest" description="Disordered" evidence="17">
    <location>
        <begin position="594"/>
        <end position="613"/>
    </location>
</feature>
<dbReference type="Gene3D" id="3.60.40.10">
    <property type="entry name" value="PPM-type phosphatase domain"/>
    <property type="match status" value="1"/>
</dbReference>
<evidence type="ECO:0000259" key="20">
    <source>
        <dbReference type="PROSITE" id="PS50200"/>
    </source>
</evidence>
<feature type="compositionally biased region" description="Low complexity" evidence="17">
    <location>
        <begin position="308"/>
        <end position="317"/>
    </location>
</feature>
<organism evidence="22 23">
    <name type="scientific">Ustilago bromivora</name>
    <dbReference type="NCBI Taxonomy" id="307758"/>
    <lineage>
        <taxon>Eukaryota</taxon>
        <taxon>Fungi</taxon>
        <taxon>Dikarya</taxon>
        <taxon>Basidiomycota</taxon>
        <taxon>Ustilaginomycotina</taxon>
        <taxon>Ustilaginomycetes</taxon>
        <taxon>Ustilaginales</taxon>
        <taxon>Ustilaginaceae</taxon>
        <taxon>Ustilago</taxon>
    </lineage>
</organism>
<evidence type="ECO:0000256" key="16">
    <source>
        <dbReference type="ARBA" id="ARBA00032637"/>
    </source>
</evidence>
<feature type="compositionally biased region" description="Basic and acidic residues" evidence="17">
    <location>
        <begin position="422"/>
        <end position="437"/>
    </location>
</feature>
<feature type="compositionally biased region" description="Basic residues" evidence="17">
    <location>
        <begin position="408"/>
        <end position="421"/>
    </location>
</feature>
<keyword evidence="14" id="KW-0456">Lyase</keyword>
<feature type="domain" description="Guanylate cyclase" evidence="19">
    <location>
        <begin position="2073"/>
        <end position="2209"/>
    </location>
</feature>
<dbReference type="EC" id="4.6.1.1" evidence="4"/>
<feature type="region of interest" description="Disordered" evidence="17">
    <location>
        <begin position="1"/>
        <end position="137"/>
    </location>
</feature>
<keyword evidence="6" id="KW-0433">Leucine-rich repeat</keyword>
<dbReference type="PROSITE" id="PS51450">
    <property type="entry name" value="LRR"/>
    <property type="match status" value="5"/>
</dbReference>
<dbReference type="PANTHER" id="PTHR48051">
    <property type="match status" value="1"/>
</dbReference>
<dbReference type="CDD" id="cd07302">
    <property type="entry name" value="CHD"/>
    <property type="match status" value="1"/>
</dbReference>
<dbReference type="GO" id="GO:0006171">
    <property type="term" value="P:cAMP biosynthetic process"/>
    <property type="evidence" value="ECO:0007669"/>
    <property type="project" value="UniProtKB-KW"/>
</dbReference>
<protein>
    <recommendedName>
        <fullName evidence="5">Adenylate cyclase</fullName>
        <ecNumber evidence="4">4.6.1.1</ecNumber>
    </recommendedName>
    <alternativeName>
        <fullName evidence="15">ATP pyrophosphate-lyase</fullName>
    </alternativeName>
    <alternativeName>
        <fullName evidence="16">Adenylyl cyclase</fullName>
    </alternativeName>
</protein>
<evidence type="ECO:0000256" key="10">
    <source>
        <dbReference type="ARBA" id="ARBA00022842"/>
    </source>
</evidence>
<dbReference type="SUPFAM" id="SSF52058">
    <property type="entry name" value="L domain-like"/>
    <property type="match status" value="3"/>
</dbReference>
<sequence length="2652" mass="289766">MFSTMQSSLRPVASSPEQQQHRSNYSDFDLALERHNSHESAISSNFTHRADPPVQSSRHRGLSSLSFHSSQPDVNATPTPSSSRVANSPNYSRPRFEHAHTQPSTPSHSHNSPQSYFSADMHSHSFSGSSHGISSPFDEDELRQIMSRCPDAGTAPSLDGDVGKGVKSANHQDISPWLFQNDNGASTSTSTSTAVPAAASTSRSSNPSATLSNRTASSSSASPAMPSRSIRTRPRRGTGTTQYSVNDGGIFGDMPGLTASRSQYSLRPQTPPSASTSTSTLNGSKDTHPSAAKKSRNPFGFLKKKPSTHPNTSSSNPIRHEPPVSSLSSRYGSNAANMNPMRPPAWLDNNRPFASTTSPSSASLRSHYHQPPAAQSTPWQNPLNARIDSLPPAVSLGDELGLETQAKKERRRIKGVRHHLGKSSERSKTADDADSARDLSFPQQSRSLEQEVELSLDMNFDQLEDFVDTNAARQRLQASVTDGIATSPSDHRSPSGSDSGLYRSPSPSHASLADRQTSVTSTAESSSQLSDASLAQSGSIRTPNRNNASTSTGTSTSTILSDRRPSQINMPRNSVPRVSLAEMQNYQSLRKMSSNLHDMPEGDSCNPSASNLPVRRGSAAANFASSDSSQHGVVGSSDAALIDHRKDSVVSAGSLRSYHSGISPKTSYTNLSSTVQERNKALTASSPATGWSASHAKDKPANGRADHSYQFPPAADLNAGSLLNVRKSSASSGQEASSSWMAPDSWAVQPDKMRDYLRDDNVGEEEEDDDEHARAQLAAADGKRRGSSSGVSSSHASSMFRVASTDPFKKTTSIAGSRRGTDDSIDPLTVLPPLPTNKAVDEASVNKVDVLEQTNNLAQSALAQGQSQSHSLQSGHHHGSSHIRPSSRGGAGAAMLASAGASAAAAAAGKLGLHRPSKHRMHTRPNTAGTIGATKPSTTTLSSTLSAEDDSSITSSSTRRDGHPLKRSTAATTNATPGSALRNHFIRVYKIDGTFATLSCSLVSTANEVQTILARKSLTTESAAYRLFVRDKGSERPLGNSDKPAQLQRRRLMQAGHTESDGLEDMGRDDLSYLLRFVFRPDSVPTFDSESIGHSEHTFQHLDLHSRNLEMVPIFLYKHADWIVSLDLSGNPMSDLPLDFVQLCSSLRTLRLSNLALKRIQQSVRHSETLTHLDVSNNRIVELSHISLDLIPELMSLKVQNNRLFDLPSYFAGISTLRNLNISNNRFDEFPKVICDVPSLVDLDVSFNSITELPAEIKNLVNLERFILAGNSLEKLPNSMSELVNLRTIDLRRNRVQDVSSLLGLPRLQNIQAESNNIKSFEATLGPQLTQVELGRNPLSKVRIAALTTCDLTSLDLSSTNMTRLEEGLFPQLPALAKLTLDGNQLVVLPDTLGELKRLEMLSCSNNLLATLPESIGDLKSLKELLVHNNNLKTLPQTLWFCESLAHINLSSNLLESFPAAPDMRTDASVGDATAAAGGSAILAARKGSTSSSLTHNINANGVNGAAVGTNASTPSEVFVAPLSLSLQKLRLGDNRLGDDVFSVLSELTSLEVLNLSFNEIFEIPDFSLQTLMRLRELYISGNQISTIPSDDLVVLQELRILHLNCNKLTTLPTELGKLKKLANLDVGNNVLKYNIANWHYDWNWNMNPELRYLNLSGNTRLEIKTKLSEMGFTRKSNISDFSRLTSLRMLGLMDVTMPLHSNATPDESENRRVRTSLSQINSMAYGIADALCRHDNLSVIDLVIPSFRKDEGECIFGLFDGRGHGAHVGSRIAHHLAEWIGHRLSWEFQKHQNEKSTEPVSVPDALRRAFLRIQKDYADALINDGSRKMSEAHAEAAADVTRSSAPAIAAASNKHDWRAGASAILAYVVDRTLYIANAGDALAVMSRNGGTAHLISNKHEPFDRAEIERIRSAEGWVSLRGYVNDMLDVSRSFGYFHLFPIVNAAPAVTTVQLTDSDEFIIIANRTLWQYVSYQTAVDIARTQRNDPMIAAQKLRDFAISYGAEESIMVMVISVGDLFYRSDRRNGGGVNFANYQNADAFKKAGRRFREELPGDRTLARLDREVAPPIGQVALVFTDIKNSTSLWETNNGMQAAMRLHNYLLRRQLRTIGGYEVKTEGDAFMVSFPSVTAALLWCFTVQQQLLQEDWPREILDSEDGKEVYDQSGELIHRGLSVRMGIHWGRPVCEADPITRRMDYFGPMVNRAARISGAADGGQILASKDVIKELQGLLGTFDESSTGAAGAEGEQLRKTEEGLDEDAFRLLNPNVSRDVVLLRRMGFGLSQLGERRLKGLETPEMLWLVYPKQLAGRLEQAKTDDAQDAPTAQVYEPTVQLLDIEDVKQVGMLCMRVEYLSNSTVCPGIFAAQDDAERSNPATPSGETTRNPMDSDSKTISGEGGSKSKETDYHGTANSKLVLSHQARRKGVEAMLNMHPELLIYSIRDDATDEELAGILDQLTTRIQNAVSTLMFNVLREKTANGSKALSATDPSVLELLNIPERIRNLRQERLSGLRPLGEFFDHQRVSRPQDTNEAFQRITYNTRHFSGNYAVIVALLTVYGMINDTLLLFAIIFLVFGFWAINRFAPEPMQVGEHVITQKSLYTGLFVIGIPLLWFASPFGFMFWLVGSSAFLILGHAAFIEPPVSSEYTGVETV</sequence>
<feature type="region of interest" description="Disordered" evidence="17">
    <location>
        <begin position="762"/>
        <end position="836"/>
    </location>
</feature>
<accession>A0A8H8QJ69</accession>
<evidence type="ECO:0000256" key="4">
    <source>
        <dbReference type="ARBA" id="ARBA00012201"/>
    </source>
</evidence>
<evidence type="ECO:0000259" key="19">
    <source>
        <dbReference type="PROSITE" id="PS50125"/>
    </source>
</evidence>
<feature type="compositionally biased region" description="Polar residues" evidence="17">
    <location>
        <begin position="325"/>
        <end position="337"/>
    </location>
</feature>
<evidence type="ECO:0000256" key="9">
    <source>
        <dbReference type="ARBA" id="ARBA00022737"/>
    </source>
</evidence>
<feature type="compositionally biased region" description="Polar residues" evidence="17">
    <location>
        <begin position="259"/>
        <end position="268"/>
    </location>
</feature>
<feature type="compositionally biased region" description="Polar residues" evidence="17">
    <location>
        <begin position="663"/>
        <end position="692"/>
    </location>
</feature>
<dbReference type="InterPro" id="IPR001054">
    <property type="entry name" value="A/G_cyclase"/>
</dbReference>
<keyword evidence="7 18" id="KW-0812">Transmembrane</keyword>
<evidence type="ECO:0000256" key="13">
    <source>
        <dbReference type="ARBA" id="ARBA00023136"/>
    </source>
</evidence>
<evidence type="ECO:0000256" key="2">
    <source>
        <dbReference type="ARBA" id="ARBA00004141"/>
    </source>
</evidence>
<comment type="subcellular location">
    <subcellularLocation>
        <location evidence="2">Membrane</location>
        <topology evidence="2">Multi-pass membrane protein</topology>
    </subcellularLocation>
</comment>
<dbReference type="InterPro" id="IPR001932">
    <property type="entry name" value="PPM-type_phosphatase-like_dom"/>
</dbReference>
<dbReference type="Proteomes" id="UP000658997">
    <property type="component" value="Unassembled WGS sequence"/>
</dbReference>
<feature type="compositionally biased region" description="Basic and acidic residues" evidence="17">
    <location>
        <begin position="695"/>
        <end position="707"/>
    </location>
</feature>
<dbReference type="Gene3D" id="3.80.10.10">
    <property type="entry name" value="Ribonuclease Inhibitor"/>
    <property type="match status" value="5"/>
</dbReference>
<evidence type="ECO:0000256" key="11">
    <source>
        <dbReference type="ARBA" id="ARBA00022989"/>
    </source>
</evidence>
<feature type="compositionally biased region" description="Polar residues" evidence="17">
    <location>
        <begin position="63"/>
        <end position="91"/>
    </location>
</feature>
<comment type="catalytic activity">
    <reaction evidence="1">
        <text>ATP = 3',5'-cyclic AMP + diphosphate</text>
        <dbReference type="Rhea" id="RHEA:15389"/>
        <dbReference type="ChEBI" id="CHEBI:30616"/>
        <dbReference type="ChEBI" id="CHEBI:33019"/>
        <dbReference type="ChEBI" id="CHEBI:58165"/>
        <dbReference type="EC" id="4.6.1.1"/>
    </reaction>
</comment>
<dbReference type="GO" id="GO:0046872">
    <property type="term" value="F:metal ion binding"/>
    <property type="evidence" value="ECO:0007669"/>
    <property type="project" value="UniProtKB-KW"/>
</dbReference>
<dbReference type="SMART" id="SM00369">
    <property type="entry name" value="LRR_TYP"/>
    <property type="match status" value="11"/>
</dbReference>
<evidence type="ECO:0000256" key="8">
    <source>
        <dbReference type="ARBA" id="ARBA00022723"/>
    </source>
</evidence>
<evidence type="ECO:0000256" key="1">
    <source>
        <dbReference type="ARBA" id="ARBA00001593"/>
    </source>
</evidence>
<dbReference type="Pfam" id="PF23010">
    <property type="entry name" value="RA_3"/>
    <property type="match status" value="1"/>
</dbReference>
<dbReference type="SMART" id="SM00044">
    <property type="entry name" value="CYCc"/>
    <property type="match status" value="1"/>
</dbReference>
<keyword evidence="8" id="KW-0479">Metal-binding</keyword>
<feature type="region of interest" description="Disordered" evidence="17">
    <location>
        <begin position="2369"/>
        <end position="2410"/>
    </location>
</feature>
<dbReference type="InterPro" id="IPR029787">
    <property type="entry name" value="Nucleotide_cyclase"/>
</dbReference>
<evidence type="ECO:0000256" key="14">
    <source>
        <dbReference type="ARBA" id="ARBA00023239"/>
    </source>
</evidence>
<feature type="region of interest" description="Disordered" evidence="17">
    <location>
        <begin position="661"/>
        <end position="713"/>
    </location>
</feature>
<evidence type="ECO:0000313" key="23">
    <source>
        <dbReference type="Proteomes" id="UP000658997"/>
    </source>
</evidence>
<feature type="compositionally biased region" description="Low complexity" evidence="17">
    <location>
        <begin position="185"/>
        <end position="229"/>
    </location>
</feature>
<feature type="region of interest" description="Disordered" evidence="17">
    <location>
        <begin position="149"/>
        <end position="386"/>
    </location>
</feature>
<evidence type="ECO:0000256" key="15">
    <source>
        <dbReference type="ARBA" id="ARBA00032597"/>
    </source>
</evidence>
<feature type="region of interest" description="Disordered" evidence="17">
    <location>
        <begin position="479"/>
        <end position="574"/>
    </location>
</feature>
<feature type="compositionally biased region" description="Basic residues" evidence="17">
    <location>
        <begin position="913"/>
        <end position="923"/>
    </location>
</feature>
<feature type="compositionally biased region" description="Polar residues" evidence="17">
    <location>
        <begin position="169"/>
        <end position="184"/>
    </location>
</feature>
<dbReference type="Pfam" id="PF00211">
    <property type="entry name" value="Guanylate_cyc"/>
    <property type="match status" value="1"/>
</dbReference>
<feature type="compositionally biased region" description="Low complexity" evidence="17">
    <location>
        <begin position="351"/>
        <end position="365"/>
    </location>
</feature>
<dbReference type="PROSITE" id="PS50200">
    <property type="entry name" value="RA"/>
    <property type="match status" value="1"/>
</dbReference>
<feature type="compositionally biased region" description="Polar residues" evidence="17">
    <location>
        <begin position="1"/>
        <end position="26"/>
    </location>
</feature>
<evidence type="ECO:0000256" key="6">
    <source>
        <dbReference type="ARBA" id="ARBA00022614"/>
    </source>
</evidence>
<dbReference type="InterPro" id="IPR032675">
    <property type="entry name" value="LRR_dom_sf"/>
</dbReference>
<feature type="compositionally biased region" description="Polar residues" evidence="17">
    <location>
        <begin position="2373"/>
        <end position="2393"/>
    </location>
</feature>
<keyword evidence="9" id="KW-0677">Repeat</keyword>
<dbReference type="InterPro" id="IPR003591">
    <property type="entry name" value="Leu-rich_rpt_typical-subtyp"/>
</dbReference>
<feature type="compositionally biased region" description="Polar residues" evidence="17">
    <location>
        <begin position="479"/>
        <end position="498"/>
    </location>
</feature>
<dbReference type="GO" id="GO:0016020">
    <property type="term" value="C:membrane"/>
    <property type="evidence" value="ECO:0007669"/>
    <property type="project" value="UniProtKB-SubCell"/>
</dbReference>
<feature type="compositionally biased region" description="Basic residues" evidence="17">
    <location>
        <begin position="291"/>
        <end position="307"/>
    </location>
</feature>
<dbReference type="SUPFAM" id="SSF55073">
    <property type="entry name" value="Nucleotide cyclase"/>
    <property type="match status" value="1"/>
</dbReference>
<dbReference type="InterPro" id="IPR055071">
    <property type="entry name" value="RA_PHLPP-like"/>
</dbReference>
<dbReference type="SUPFAM" id="SSF81606">
    <property type="entry name" value="PP2C-like"/>
    <property type="match status" value="1"/>
</dbReference>
<feature type="compositionally biased region" description="Low complexity" evidence="17">
    <location>
        <begin position="787"/>
        <end position="798"/>
    </location>
</feature>
<dbReference type="CDD" id="cd17214">
    <property type="entry name" value="RA_CYR1_like"/>
    <property type="match status" value="1"/>
</dbReference>
<dbReference type="SMART" id="SM00365">
    <property type="entry name" value="LRR_SD22"/>
    <property type="match status" value="6"/>
</dbReference>
<keyword evidence="13 18" id="KW-0472">Membrane</keyword>
<dbReference type="GO" id="GO:0005737">
    <property type="term" value="C:cytoplasm"/>
    <property type="evidence" value="ECO:0007669"/>
    <property type="project" value="TreeGrafter"/>
</dbReference>
<evidence type="ECO:0000256" key="7">
    <source>
        <dbReference type="ARBA" id="ARBA00022692"/>
    </source>
</evidence>
<reference evidence="22" key="1">
    <citation type="submission" date="2018-08" db="EMBL/GenBank/DDBJ databases">
        <authorList>
            <person name="Guldener U."/>
        </authorList>
    </citation>
    <scope>NUCLEOTIDE SEQUENCE</scope>
    <source>
        <strain evidence="22">UB2</strain>
    </source>
</reference>
<dbReference type="InterPro" id="IPR000159">
    <property type="entry name" value="RA_dom"/>
</dbReference>
<feature type="region of interest" description="Disordered" evidence="17">
    <location>
        <begin position="403"/>
        <end position="446"/>
    </location>
</feature>
<evidence type="ECO:0000256" key="5">
    <source>
        <dbReference type="ARBA" id="ARBA00021420"/>
    </source>
</evidence>
<dbReference type="Pfam" id="PF00481">
    <property type="entry name" value="PP2C"/>
    <property type="match status" value="1"/>
</dbReference>
<feature type="compositionally biased region" description="Low complexity" evidence="17">
    <location>
        <begin position="124"/>
        <end position="135"/>
    </location>
</feature>
<feature type="compositionally biased region" description="Low complexity" evidence="17">
    <location>
        <begin position="549"/>
        <end position="560"/>
    </location>
</feature>
<dbReference type="SMART" id="SM00364">
    <property type="entry name" value="LRR_BAC"/>
    <property type="match status" value="12"/>
</dbReference>
<comment type="similarity">
    <text evidence="3">Belongs to the adenylyl cyclase class-3 family.</text>
</comment>
<dbReference type="Pfam" id="PF03208">
    <property type="entry name" value="PRA1"/>
    <property type="match status" value="1"/>
</dbReference>
<dbReference type="FunFam" id="3.80.10.10:FF:000220">
    <property type="entry name" value="Adenylate cyclase AcyA"/>
    <property type="match status" value="1"/>
</dbReference>
<evidence type="ECO:0000259" key="21">
    <source>
        <dbReference type="PROSITE" id="PS51746"/>
    </source>
</evidence>
<evidence type="ECO:0000256" key="3">
    <source>
        <dbReference type="ARBA" id="ARBA00005381"/>
    </source>
</evidence>
<feature type="compositionally biased region" description="Low complexity" evidence="17">
    <location>
        <begin position="516"/>
        <end position="539"/>
    </location>
</feature>
<dbReference type="EMBL" id="ULHB01000004">
    <property type="protein sequence ID" value="SYW75049.1"/>
    <property type="molecule type" value="Genomic_DNA"/>
</dbReference>
<dbReference type="InterPro" id="IPR036457">
    <property type="entry name" value="PPM-type-like_dom_sf"/>
</dbReference>
<gene>
    <name evidence="22" type="ORF">UBRO2_00459</name>
</gene>
<dbReference type="InterPro" id="IPR001611">
    <property type="entry name" value="Leu-rich_rpt"/>
</dbReference>
<dbReference type="GO" id="GO:0004016">
    <property type="term" value="F:adenylate cyclase activity"/>
    <property type="evidence" value="ECO:0007669"/>
    <property type="project" value="UniProtKB-EC"/>
</dbReference>
<feature type="transmembrane region" description="Helical" evidence="18">
    <location>
        <begin position="2547"/>
        <end position="2577"/>
    </location>
</feature>
<proteinExistence type="inferred from homology"/>
<dbReference type="GO" id="GO:0035556">
    <property type="term" value="P:intracellular signal transduction"/>
    <property type="evidence" value="ECO:0007669"/>
    <property type="project" value="InterPro"/>
</dbReference>
<dbReference type="FunFam" id="3.80.10.10:FF:000408">
    <property type="entry name" value="Adenylate cyclase"/>
    <property type="match status" value="1"/>
</dbReference>
<feature type="region of interest" description="Disordered" evidence="17">
    <location>
        <begin position="913"/>
        <end position="977"/>
    </location>
</feature>
<dbReference type="InterPro" id="IPR050216">
    <property type="entry name" value="LRR_domain-containing"/>
</dbReference>
<evidence type="ECO:0000313" key="22">
    <source>
        <dbReference type="EMBL" id="SYW75049.1"/>
    </source>
</evidence>
<name>A0A8H8QJ69_9BASI</name>
<feature type="compositionally biased region" description="Polar residues" evidence="17">
    <location>
        <begin position="101"/>
        <end position="117"/>
    </location>
</feature>
<dbReference type="InterPro" id="IPR004895">
    <property type="entry name" value="Prenylated_rab_accept_PRA1"/>
</dbReference>
<feature type="compositionally biased region" description="Polar residues" evidence="17">
    <location>
        <begin position="373"/>
        <end position="383"/>
    </location>
</feature>
<comment type="caution">
    <text evidence="22">The sequence shown here is derived from an EMBL/GenBank/DDBJ whole genome shotgun (WGS) entry which is preliminary data.</text>
</comment>
<evidence type="ECO:0000256" key="17">
    <source>
        <dbReference type="SAM" id="MobiDB-lite"/>
    </source>
</evidence>
<dbReference type="Pfam" id="PF13855">
    <property type="entry name" value="LRR_8"/>
    <property type="match status" value="3"/>
</dbReference>
<dbReference type="Gene3D" id="3.30.70.1230">
    <property type="entry name" value="Nucleotide cyclase"/>
    <property type="match status" value="1"/>
</dbReference>
<keyword evidence="23" id="KW-1185">Reference proteome</keyword>
<feature type="domain" description="PPM-type phosphatase" evidence="21">
    <location>
        <begin position="1725"/>
        <end position="2015"/>
    </location>
</feature>
<dbReference type="SMART" id="SM00332">
    <property type="entry name" value="PP2Cc"/>
    <property type="match status" value="1"/>
</dbReference>
<keyword evidence="12" id="KW-0115">cAMP biosynthesis</keyword>
<feature type="compositionally biased region" description="Low complexity" evidence="17">
    <location>
        <begin position="728"/>
        <end position="739"/>
    </location>
</feature>
<feature type="compositionally biased region" description="Low complexity" evidence="17">
    <location>
        <begin position="937"/>
        <end position="957"/>
    </location>
</feature>
<keyword evidence="10" id="KW-0460">Magnesium</keyword>
<dbReference type="PROSITE" id="PS50125">
    <property type="entry name" value="GUANYLATE_CYCLASE_2"/>
    <property type="match status" value="1"/>
</dbReference>
<feature type="transmembrane region" description="Helical" evidence="18">
    <location>
        <begin position="2598"/>
        <end position="2614"/>
    </location>
</feature>
<keyword evidence="11 18" id="KW-1133">Transmembrane helix</keyword>
<evidence type="ECO:0000256" key="18">
    <source>
        <dbReference type="SAM" id="Phobius"/>
    </source>
</evidence>
<dbReference type="PROSITE" id="PS51746">
    <property type="entry name" value="PPM_2"/>
    <property type="match status" value="1"/>
</dbReference>